<dbReference type="EMBL" id="KZ824770">
    <property type="protein sequence ID" value="RAH87635.1"/>
    <property type="molecule type" value="Genomic_DNA"/>
</dbReference>
<gene>
    <name evidence="1" type="ORF">BO86DRAFT_7433</name>
</gene>
<accession>A0A8T8XHC7</accession>
<name>A0A8T8XHC7_ASPJA</name>
<protein>
    <submittedName>
        <fullName evidence="1">Uncharacterized protein</fullName>
    </submittedName>
</protein>
<proteinExistence type="predicted"/>
<organism evidence="1 2">
    <name type="scientific">Aspergillus japonicus CBS 114.51</name>
    <dbReference type="NCBI Taxonomy" id="1448312"/>
    <lineage>
        <taxon>Eukaryota</taxon>
        <taxon>Fungi</taxon>
        <taxon>Dikarya</taxon>
        <taxon>Ascomycota</taxon>
        <taxon>Pezizomycotina</taxon>
        <taxon>Eurotiomycetes</taxon>
        <taxon>Eurotiomycetidae</taxon>
        <taxon>Eurotiales</taxon>
        <taxon>Aspergillaceae</taxon>
        <taxon>Aspergillus</taxon>
        <taxon>Aspergillus subgen. Circumdati</taxon>
    </lineage>
</organism>
<dbReference type="Proteomes" id="UP000249497">
    <property type="component" value="Unassembled WGS sequence"/>
</dbReference>
<dbReference type="AlphaFoldDB" id="A0A8T8XHC7"/>
<evidence type="ECO:0000313" key="2">
    <source>
        <dbReference type="Proteomes" id="UP000249497"/>
    </source>
</evidence>
<keyword evidence="2" id="KW-1185">Reference proteome</keyword>
<evidence type="ECO:0000313" key="1">
    <source>
        <dbReference type="EMBL" id="RAH87635.1"/>
    </source>
</evidence>
<reference evidence="1 2" key="1">
    <citation type="submission" date="2018-02" db="EMBL/GenBank/DDBJ databases">
        <title>The genomes of Aspergillus section Nigri reveals drivers in fungal speciation.</title>
        <authorList>
            <consortium name="DOE Joint Genome Institute"/>
            <person name="Vesth T.C."/>
            <person name="Nybo J."/>
            <person name="Theobald S."/>
            <person name="Brandl J."/>
            <person name="Frisvad J.C."/>
            <person name="Nielsen K.F."/>
            <person name="Lyhne E.K."/>
            <person name="Kogle M.E."/>
            <person name="Kuo A."/>
            <person name="Riley R."/>
            <person name="Clum A."/>
            <person name="Nolan M."/>
            <person name="Lipzen A."/>
            <person name="Salamov A."/>
            <person name="Henrissat B."/>
            <person name="Wiebenga A."/>
            <person name="De vries R.P."/>
            <person name="Grigoriev I.V."/>
            <person name="Mortensen U.H."/>
            <person name="Andersen M.R."/>
            <person name="Baker S.E."/>
        </authorList>
    </citation>
    <scope>NUCLEOTIDE SEQUENCE [LARGE SCALE GENOMIC DNA]</scope>
    <source>
        <strain evidence="1 2">CBS 114.51</strain>
    </source>
</reference>
<sequence>MNNLQQTSNTNTFARSSRLSGLRCSCTIFAIIARPPASKTYVSGCPLDQFVPSTCAKDDRFSIPSFLVVAQRCLFAFGDPDKAISYSSPTLVDLGCDFNIAQLSSCPTRPKSYISRAHLDQIANQCLQITRGAYCDPDYTDTLSNARSRNQWR</sequence>
<dbReference type="GeneID" id="37181319"/>
<dbReference type="RefSeq" id="XP_025533529.1">
    <property type="nucleotide sequence ID" value="XM_025677626.1"/>
</dbReference>